<proteinExistence type="predicted"/>
<comment type="caution">
    <text evidence="1">The sequence shown here is derived from an EMBL/GenBank/DDBJ whole genome shotgun (WGS) entry which is preliminary data.</text>
</comment>
<dbReference type="EMBL" id="JAVXUO010001205">
    <property type="protein sequence ID" value="KAK2984949.1"/>
    <property type="molecule type" value="Genomic_DNA"/>
</dbReference>
<gene>
    <name evidence="1" type="ORF">RJ640_013375</name>
</gene>
<accession>A0AA88R8Z7</accession>
<dbReference type="AlphaFoldDB" id="A0AA88R8Z7"/>
<evidence type="ECO:0000313" key="1">
    <source>
        <dbReference type="EMBL" id="KAK2984949.1"/>
    </source>
</evidence>
<reference evidence="1" key="1">
    <citation type="submission" date="2022-12" db="EMBL/GenBank/DDBJ databases">
        <title>Draft genome assemblies for two species of Escallonia (Escalloniales).</title>
        <authorList>
            <person name="Chanderbali A."/>
            <person name="Dervinis C."/>
            <person name="Anghel I."/>
            <person name="Soltis D."/>
            <person name="Soltis P."/>
            <person name="Zapata F."/>
        </authorList>
    </citation>
    <scope>NUCLEOTIDE SEQUENCE</scope>
    <source>
        <strain evidence="1">UCBG92.1500</strain>
        <tissue evidence="1">Leaf</tissue>
    </source>
</reference>
<protein>
    <submittedName>
        <fullName evidence="1">Uncharacterized protein</fullName>
    </submittedName>
</protein>
<name>A0AA88R8Z7_9ASTE</name>
<keyword evidence="2" id="KW-1185">Reference proteome</keyword>
<dbReference type="Proteomes" id="UP001187471">
    <property type="component" value="Unassembled WGS sequence"/>
</dbReference>
<sequence>MRTAIWCLYADPARRPCMLTVVKVLEGATPTEHILDFSFFMPPTQANSTEDLAMDSAPQEASIFIAGLLAHVHNAVTGQRMGSGSCNGLQRKNLSSPEIRDGEEGMGALKTLVQATRKKYYDLVRVMKLKTLV</sequence>
<evidence type="ECO:0000313" key="2">
    <source>
        <dbReference type="Proteomes" id="UP001187471"/>
    </source>
</evidence>
<organism evidence="1 2">
    <name type="scientific">Escallonia rubra</name>
    <dbReference type="NCBI Taxonomy" id="112253"/>
    <lineage>
        <taxon>Eukaryota</taxon>
        <taxon>Viridiplantae</taxon>
        <taxon>Streptophyta</taxon>
        <taxon>Embryophyta</taxon>
        <taxon>Tracheophyta</taxon>
        <taxon>Spermatophyta</taxon>
        <taxon>Magnoliopsida</taxon>
        <taxon>eudicotyledons</taxon>
        <taxon>Gunneridae</taxon>
        <taxon>Pentapetalae</taxon>
        <taxon>asterids</taxon>
        <taxon>campanulids</taxon>
        <taxon>Escalloniales</taxon>
        <taxon>Escalloniaceae</taxon>
        <taxon>Escallonia</taxon>
    </lineage>
</organism>